<comment type="caution">
    <text evidence="2">The sequence shown here is derived from an EMBL/GenBank/DDBJ whole genome shotgun (WGS) entry which is preliminary data.</text>
</comment>
<evidence type="ECO:0000259" key="1">
    <source>
        <dbReference type="Pfam" id="PF18765"/>
    </source>
</evidence>
<dbReference type="Pfam" id="PF18765">
    <property type="entry name" value="Polbeta"/>
    <property type="match status" value="1"/>
</dbReference>
<dbReference type="InterPro" id="IPR041633">
    <property type="entry name" value="Polbeta"/>
</dbReference>
<evidence type="ECO:0000313" key="3">
    <source>
        <dbReference type="Proteomes" id="UP000177958"/>
    </source>
</evidence>
<dbReference type="EMBL" id="MFKX01000006">
    <property type="protein sequence ID" value="OGG58166.1"/>
    <property type="molecule type" value="Genomic_DNA"/>
</dbReference>
<name>A0A1F6D9S8_9BACT</name>
<protein>
    <recommendedName>
        <fullName evidence="1">Polymerase beta nucleotidyltransferase domain-containing protein</fullName>
    </recommendedName>
</protein>
<dbReference type="Proteomes" id="UP000177958">
    <property type="component" value="Unassembled WGS sequence"/>
</dbReference>
<organism evidence="2 3">
    <name type="scientific">Candidatus Kaiserbacteria bacterium RIFCSPHIGHO2_01_FULL_55_17</name>
    <dbReference type="NCBI Taxonomy" id="1798484"/>
    <lineage>
        <taxon>Bacteria</taxon>
        <taxon>Candidatus Kaiseribacteriota</taxon>
    </lineage>
</organism>
<dbReference type="Gene3D" id="3.30.460.10">
    <property type="entry name" value="Beta Polymerase, domain 2"/>
    <property type="match status" value="1"/>
</dbReference>
<dbReference type="AlphaFoldDB" id="A0A1F6D9S8"/>
<sequence>MEMGLKEKEIIARVVHSVAGAAGVKVVVFGSQARGDAGFGSDIDLGLERGDGTPLPPGLVADIQEALDESALEKRVEVVDLGRASYRFREEALSQAISL</sequence>
<dbReference type="SUPFAM" id="SSF81301">
    <property type="entry name" value="Nucleotidyltransferase"/>
    <property type="match status" value="1"/>
</dbReference>
<dbReference type="InterPro" id="IPR043519">
    <property type="entry name" value="NT_sf"/>
</dbReference>
<reference evidence="2 3" key="1">
    <citation type="journal article" date="2016" name="Nat. Commun.">
        <title>Thousands of microbial genomes shed light on interconnected biogeochemical processes in an aquifer system.</title>
        <authorList>
            <person name="Anantharaman K."/>
            <person name="Brown C.T."/>
            <person name="Hug L.A."/>
            <person name="Sharon I."/>
            <person name="Castelle C.J."/>
            <person name="Probst A.J."/>
            <person name="Thomas B.C."/>
            <person name="Singh A."/>
            <person name="Wilkins M.J."/>
            <person name="Karaoz U."/>
            <person name="Brodie E.L."/>
            <person name="Williams K.H."/>
            <person name="Hubbard S.S."/>
            <person name="Banfield J.F."/>
        </authorList>
    </citation>
    <scope>NUCLEOTIDE SEQUENCE [LARGE SCALE GENOMIC DNA]</scope>
</reference>
<proteinExistence type="predicted"/>
<feature type="domain" description="Polymerase beta nucleotidyltransferase" evidence="1">
    <location>
        <begin position="25"/>
        <end position="97"/>
    </location>
</feature>
<evidence type="ECO:0000313" key="2">
    <source>
        <dbReference type="EMBL" id="OGG58166.1"/>
    </source>
</evidence>
<dbReference type="CDD" id="cd05403">
    <property type="entry name" value="NT_KNTase_like"/>
    <property type="match status" value="1"/>
</dbReference>
<gene>
    <name evidence="2" type="ORF">A2853_01465</name>
</gene>
<accession>A0A1F6D9S8</accession>